<dbReference type="SUPFAM" id="SSF53254">
    <property type="entry name" value="Phosphoglycerate mutase-like"/>
    <property type="match status" value="1"/>
</dbReference>
<sequence>MTELLFIRHGETDHNKNRLFYGHLDPDINQTGIEQLNKTKLKLQKFEEKIDVVFCSDLRRCRQSLEILEISNKVKRNFTKELREINFGILEGKTYEEIEAENPYYIEQIENNWKYFKVEGSESVFELQNRIVKKTEEIIKNYQNKKILVVVHGGVIQSLISYYLTKNLDFYWNFKVDNGSITKMTVTKDNFVYFNYINR</sequence>
<feature type="binding site" evidence="3">
    <location>
        <begin position="8"/>
        <end position="15"/>
    </location>
    <ligand>
        <name>substrate</name>
    </ligand>
</feature>
<feature type="binding site" evidence="3">
    <location>
        <position position="60"/>
    </location>
    <ligand>
        <name>substrate</name>
    </ligand>
</feature>
<feature type="active site" description="Proton donor/acceptor" evidence="2">
    <location>
        <position position="84"/>
    </location>
</feature>
<dbReference type="EMBL" id="CP165644">
    <property type="protein sequence ID" value="XDU67045.1"/>
    <property type="molecule type" value="Genomic_DNA"/>
</dbReference>
<dbReference type="Gene3D" id="3.40.50.1240">
    <property type="entry name" value="Phosphoglycerate mutase-like"/>
    <property type="match status" value="1"/>
</dbReference>
<evidence type="ECO:0000256" key="3">
    <source>
        <dbReference type="PIRSR" id="PIRSR613078-2"/>
    </source>
</evidence>
<dbReference type="PIRSF" id="PIRSF000709">
    <property type="entry name" value="6PFK_2-Ptase"/>
    <property type="match status" value="1"/>
</dbReference>
<reference evidence="4" key="1">
    <citation type="submission" date="2024-07" db="EMBL/GenBank/DDBJ databases">
        <authorList>
            <person name="Li X.-J."/>
            <person name="Wang X."/>
        </authorList>
    </citation>
    <scope>NUCLEOTIDE SEQUENCE</scope>
    <source>
        <strain evidence="4">HSP-334</strain>
    </source>
</reference>
<dbReference type="SMART" id="SM00855">
    <property type="entry name" value="PGAM"/>
    <property type="match status" value="1"/>
</dbReference>
<dbReference type="PANTHER" id="PTHR46517">
    <property type="entry name" value="FRUCTOSE-2,6-BISPHOSPHATASE TIGAR"/>
    <property type="match status" value="1"/>
</dbReference>
<dbReference type="Pfam" id="PF00300">
    <property type="entry name" value="His_Phos_1"/>
    <property type="match status" value="1"/>
</dbReference>
<dbReference type="AlphaFoldDB" id="A0AB39VH60"/>
<dbReference type="GO" id="GO:0004331">
    <property type="term" value="F:fructose-2,6-bisphosphate 2-phosphatase activity"/>
    <property type="evidence" value="ECO:0007669"/>
    <property type="project" value="TreeGrafter"/>
</dbReference>
<name>A0AB39VH60_9FUSO</name>
<dbReference type="KEGG" id="lrug:AB8B22_01145"/>
<dbReference type="InterPro" id="IPR051695">
    <property type="entry name" value="Phosphoglycerate_Mutase"/>
</dbReference>
<dbReference type="InterPro" id="IPR029033">
    <property type="entry name" value="His_PPase_superfam"/>
</dbReference>
<evidence type="ECO:0000313" key="4">
    <source>
        <dbReference type="EMBL" id="XDU67045.1"/>
    </source>
</evidence>
<organism evidence="4">
    <name type="scientific">Leptotrichia rugosa</name>
    <dbReference type="NCBI Taxonomy" id="3239302"/>
    <lineage>
        <taxon>Bacteria</taxon>
        <taxon>Fusobacteriati</taxon>
        <taxon>Fusobacteriota</taxon>
        <taxon>Fusobacteriia</taxon>
        <taxon>Fusobacteriales</taxon>
        <taxon>Leptotrichiaceae</taxon>
        <taxon>Leptotrichia</taxon>
    </lineage>
</organism>
<dbReference type="InterPro" id="IPR013078">
    <property type="entry name" value="His_Pase_superF_clade-1"/>
</dbReference>
<dbReference type="GO" id="GO:0043456">
    <property type="term" value="P:regulation of pentose-phosphate shunt"/>
    <property type="evidence" value="ECO:0007669"/>
    <property type="project" value="TreeGrafter"/>
</dbReference>
<dbReference type="CDD" id="cd07067">
    <property type="entry name" value="HP_PGM_like"/>
    <property type="match status" value="1"/>
</dbReference>
<protein>
    <submittedName>
        <fullName evidence="4">Histidine phosphatase family protein</fullName>
        <ecNumber evidence="4">3.1.3.-</ecNumber>
    </submittedName>
</protein>
<dbReference type="EC" id="3.1.3.-" evidence="4"/>
<dbReference type="GO" id="GO:0045820">
    <property type="term" value="P:negative regulation of glycolytic process"/>
    <property type="evidence" value="ECO:0007669"/>
    <property type="project" value="TreeGrafter"/>
</dbReference>
<dbReference type="PANTHER" id="PTHR46517:SF1">
    <property type="entry name" value="FRUCTOSE-2,6-BISPHOSPHATASE TIGAR"/>
    <property type="match status" value="1"/>
</dbReference>
<keyword evidence="1 4" id="KW-0378">Hydrolase</keyword>
<evidence type="ECO:0000256" key="2">
    <source>
        <dbReference type="PIRSR" id="PIRSR613078-1"/>
    </source>
</evidence>
<gene>
    <name evidence="4" type="ORF">AB8B22_01145</name>
</gene>
<evidence type="ECO:0000256" key="1">
    <source>
        <dbReference type="ARBA" id="ARBA00022801"/>
    </source>
</evidence>
<dbReference type="GO" id="GO:0005829">
    <property type="term" value="C:cytosol"/>
    <property type="evidence" value="ECO:0007669"/>
    <property type="project" value="TreeGrafter"/>
</dbReference>
<dbReference type="RefSeq" id="WP_369711267.1">
    <property type="nucleotide sequence ID" value="NZ_CP165644.1"/>
</dbReference>
<proteinExistence type="predicted"/>
<feature type="active site" description="Tele-phosphohistidine intermediate" evidence="2">
    <location>
        <position position="9"/>
    </location>
</feature>
<accession>A0AB39VH60</accession>